<accession>A0A5E4PMH6</accession>
<evidence type="ECO:0000313" key="1">
    <source>
        <dbReference type="EMBL" id="VVC86274.1"/>
    </source>
</evidence>
<dbReference type="EMBL" id="FZQP02000002">
    <property type="protein sequence ID" value="VVC86274.1"/>
    <property type="molecule type" value="Genomic_DNA"/>
</dbReference>
<keyword evidence="2" id="KW-1185">Reference proteome</keyword>
<gene>
    <name evidence="1" type="ORF">LSINAPIS_LOCUS127</name>
</gene>
<dbReference type="Proteomes" id="UP000324832">
    <property type="component" value="Unassembled WGS sequence"/>
</dbReference>
<feature type="non-terminal residue" evidence="1">
    <location>
        <position position="1"/>
    </location>
</feature>
<name>A0A5E4PMH6_9NEOP</name>
<reference evidence="1 2" key="1">
    <citation type="submission" date="2017-07" db="EMBL/GenBank/DDBJ databases">
        <authorList>
            <person name="Talla V."/>
            <person name="Backstrom N."/>
        </authorList>
    </citation>
    <scope>NUCLEOTIDE SEQUENCE [LARGE SCALE GENOMIC DNA]</scope>
</reference>
<dbReference type="AlphaFoldDB" id="A0A5E4PMH6"/>
<proteinExistence type="predicted"/>
<organism evidence="1 2">
    <name type="scientific">Leptidea sinapis</name>
    <dbReference type="NCBI Taxonomy" id="189913"/>
    <lineage>
        <taxon>Eukaryota</taxon>
        <taxon>Metazoa</taxon>
        <taxon>Ecdysozoa</taxon>
        <taxon>Arthropoda</taxon>
        <taxon>Hexapoda</taxon>
        <taxon>Insecta</taxon>
        <taxon>Pterygota</taxon>
        <taxon>Neoptera</taxon>
        <taxon>Endopterygota</taxon>
        <taxon>Lepidoptera</taxon>
        <taxon>Glossata</taxon>
        <taxon>Ditrysia</taxon>
        <taxon>Papilionoidea</taxon>
        <taxon>Pieridae</taxon>
        <taxon>Dismorphiinae</taxon>
        <taxon>Leptidea</taxon>
    </lineage>
</organism>
<sequence length="73" mass="8296">CYAHYETLYGYTVTTFTQTNTNTEAAFLRTSRIPSPTFAISRQACEGFAATTQVFRKESVCGFYLRHVTRLTV</sequence>
<evidence type="ECO:0000313" key="2">
    <source>
        <dbReference type="Proteomes" id="UP000324832"/>
    </source>
</evidence>
<protein>
    <submittedName>
        <fullName evidence="1">Uncharacterized protein</fullName>
    </submittedName>
</protein>